<feature type="domain" description="ATP-dependent DNA ligase family profile" evidence="23">
    <location>
        <begin position="107"/>
        <end position="200"/>
    </location>
</feature>
<dbReference type="InterPro" id="IPR052171">
    <property type="entry name" value="NHEJ_LigD"/>
</dbReference>
<dbReference type="GO" id="GO:0006310">
    <property type="term" value="P:DNA recombination"/>
    <property type="evidence" value="ECO:0007669"/>
    <property type="project" value="UniProtKB-KW"/>
</dbReference>
<dbReference type="RefSeq" id="WP_155669600.1">
    <property type="nucleotide sequence ID" value="NZ_WOCA01000013.1"/>
</dbReference>
<dbReference type="GO" id="GO:0003887">
    <property type="term" value="F:DNA-directed DNA polymerase activity"/>
    <property type="evidence" value="ECO:0007669"/>
    <property type="project" value="UniProtKB-KW"/>
</dbReference>
<evidence type="ECO:0000256" key="5">
    <source>
        <dbReference type="ARBA" id="ARBA00022695"/>
    </source>
</evidence>
<dbReference type="NCBIfam" id="NF007211">
    <property type="entry name" value="PRK09633.1"/>
    <property type="match status" value="1"/>
</dbReference>
<evidence type="ECO:0000256" key="1">
    <source>
        <dbReference type="ARBA" id="ARBA00001936"/>
    </source>
</evidence>
<keyword evidence="14" id="KW-0238">DNA-binding</keyword>
<evidence type="ECO:0000256" key="9">
    <source>
        <dbReference type="ARBA" id="ARBA00022763"/>
    </source>
</evidence>
<dbReference type="SUPFAM" id="SSF56747">
    <property type="entry name" value="Prim-pol domain"/>
    <property type="match status" value="1"/>
</dbReference>
<reference evidence="24 25" key="1">
    <citation type="submission" date="2019-11" db="EMBL/GenBank/DDBJ databases">
        <authorList>
            <person name="Li X."/>
        </authorList>
    </citation>
    <scope>NUCLEOTIDE SEQUENCE [LARGE SCALE GENOMIC DNA]</scope>
    <source>
        <strain evidence="24 25">L9</strain>
    </source>
</reference>
<keyword evidence="16" id="KW-0234">DNA repair</keyword>
<comment type="cofactor">
    <cofactor evidence="1">
        <name>Mn(2+)</name>
        <dbReference type="ChEBI" id="CHEBI:29035"/>
    </cofactor>
</comment>
<dbReference type="GO" id="GO:0003910">
    <property type="term" value="F:DNA ligase (ATP) activity"/>
    <property type="evidence" value="ECO:0007669"/>
    <property type="project" value="UniProtKB-EC"/>
</dbReference>
<dbReference type="InterPro" id="IPR014145">
    <property type="entry name" value="LigD_pol_dom"/>
</dbReference>
<dbReference type="InterPro" id="IPR014143">
    <property type="entry name" value="NHEJ_ligase_prk"/>
</dbReference>
<keyword evidence="11" id="KW-0269">Exonuclease</keyword>
<evidence type="ECO:0000256" key="14">
    <source>
        <dbReference type="ARBA" id="ARBA00023125"/>
    </source>
</evidence>
<name>A0A6N8FLJ4_9BACI</name>
<evidence type="ECO:0000256" key="13">
    <source>
        <dbReference type="ARBA" id="ARBA00022932"/>
    </source>
</evidence>
<dbReference type="Pfam" id="PF01068">
    <property type="entry name" value="DNA_ligase_A_M"/>
    <property type="match status" value="1"/>
</dbReference>
<dbReference type="GO" id="GO:0004527">
    <property type="term" value="F:exonuclease activity"/>
    <property type="evidence" value="ECO:0007669"/>
    <property type="project" value="UniProtKB-KW"/>
</dbReference>
<evidence type="ECO:0000256" key="8">
    <source>
        <dbReference type="ARBA" id="ARBA00022741"/>
    </source>
</evidence>
<dbReference type="NCBIfam" id="TIGR02776">
    <property type="entry name" value="NHEJ_ligase_prk"/>
    <property type="match status" value="1"/>
</dbReference>
<keyword evidence="3 24" id="KW-0436">Ligase</keyword>
<evidence type="ECO:0000256" key="19">
    <source>
        <dbReference type="ARBA" id="ARBA00029943"/>
    </source>
</evidence>
<dbReference type="PROSITE" id="PS50160">
    <property type="entry name" value="DNA_LIGASE_A3"/>
    <property type="match status" value="1"/>
</dbReference>
<dbReference type="Proteomes" id="UP000469125">
    <property type="component" value="Unassembled WGS sequence"/>
</dbReference>
<keyword evidence="10" id="KW-0378">Hydrolase</keyword>
<organism evidence="24 25">
    <name type="scientific">Ornithinibacillus caprae</name>
    <dbReference type="NCBI Taxonomy" id="2678566"/>
    <lineage>
        <taxon>Bacteria</taxon>
        <taxon>Bacillati</taxon>
        <taxon>Bacillota</taxon>
        <taxon>Bacilli</taxon>
        <taxon>Bacillales</taxon>
        <taxon>Bacillaceae</taxon>
        <taxon>Ornithinibacillus</taxon>
    </lineage>
</organism>
<keyword evidence="5" id="KW-0548">Nucleotidyltransferase</keyword>
<proteinExistence type="inferred from homology"/>
<keyword evidence="7" id="KW-0479">Metal-binding</keyword>
<dbReference type="EMBL" id="WOCA01000013">
    <property type="protein sequence ID" value="MUK89596.1"/>
    <property type="molecule type" value="Genomic_DNA"/>
</dbReference>
<keyword evidence="9" id="KW-0227">DNA damage</keyword>
<dbReference type="Gene3D" id="3.30.470.30">
    <property type="entry name" value="DNA ligase/mRNA capping enzyme"/>
    <property type="match status" value="1"/>
</dbReference>
<evidence type="ECO:0000256" key="17">
    <source>
        <dbReference type="ARBA" id="ARBA00023211"/>
    </source>
</evidence>
<evidence type="ECO:0000256" key="7">
    <source>
        <dbReference type="ARBA" id="ARBA00022723"/>
    </source>
</evidence>
<dbReference type="NCBIfam" id="TIGR02778">
    <property type="entry name" value="ligD_pol"/>
    <property type="match status" value="1"/>
</dbReference>
<dbReference type="InterPro" id="IPR016059">
    <property type="entry name" value="DNA_ligase_ATP-dep_CS"/>
</dbReference>
<evidence type="ECO:0000313" key="24">
    <source>
        <dbReference type="EMBL" id="MUK89596.1"/>
    </source>
</evidence>
<evidence type="ECO:0000256" key="20">
    <source>
        <dbReference type="ARBA" id="ARBA00034003"/>
    </source>
</evidence>
<dbReference type="GO" id="GO:0005524">
    <property type="term" value="F:ATP binding"/>
    <property type="evidence" value="ECO:0007669"/>
    <property type="project" value="UniProtKB-KW"/>
</dbReference>
<dbReference type="Gene3D" id="3.90.920.10">
    <property type="entry name" value="DNA primase, PRIM domain"/>
    <property type="match status" value="1"/>
</dbReference>
<dbReference type="Pfam" id="PF21686">
    <property type="entry name" value="LigD_Prim-Pol"/>
    <property type="match status" value="1"/>
</dbReference>
<dbReference type="GO" id="GO:0006281">
    <property type="term" value="P:DNA repair"/>
    <property type="evidence" value="ECO:0007669"/>
    <property type="project" value="UniProtKB-KW"/>
</dbReference>
<keyword evidence="4" id="KW-0808">Transferase</keyword>
<keyword evidence="12" id="KW-0067">ATP-binding</keyword>
<evidence type="ECO:0000256" key="6">
    <source>
        <dbReference type="ARBA" id="ARBA00022722"/>
    </source>
</evidence>
<comment type="catalytic activity">
    <reaction evidence="20">
        <text>ATP + (deoxyribonucleotide)n-3'-hydroxyl + 5'-phospho-(deoxyribonucleotide)m = (deoxyribonucleotide)n+m + AMP + diphosphate.</text>
        <dbReference type="EC" id="6.5.1.1"/>
    </reaction>
</comment>
<keyword evidence="25" id="KW-1185">Reference proteome</keyword>
<dbReference type="GO" id="GO:0046872">
    <property type="term" value="F:metal ion binding"/>
    <property type="evidence" value="ECO:0007669"/>
    <property type="project" value="UniProtKB-KW"/>
</dbReference>
<evidence type="ECO:0000256" key="2">
    <source>
        <dbReference type="ARBA" id="ARBA00012727"/>
    </source>
</evidence>
<dbReference type="CDD" id="cd07906">
    <property type="entry name" value="Adenylation_DNA_ligase_LigD_LigC"/>
    <property type="match status" value="1"/>
</dbReference>
<dbReference type="InterPro" id="IPR014146">
    <property type="entry name" value="LigD_ligase_dom"/>
</dbReference>
<comment type="caution">
    <text evidence="24">The sequence shown here is derived from an EMBL/GenBank/DDBJ whole genome shotgun (WGS) entry which is preliminary data.</text>
</comment>
<evidence type="ECO:0000256" key="21">
    <source>
        <dbReference type="ARBA" id="ARBA00049981"/>
    </source>
</evidence>
<dbReference type="PANTHER" id="PTHR42705">
    <property type="entry name" value="BIFUNCTIONAL NON-HOMOLOGOUS END JOINING PROTEIN LIGD"/>
    <property type="match status" value="1"/>
</dbReference>
<gene>
    <name evidence="24" type="ORF">GMD78_14605</name>
</gene>
<evidence type="ECO:0000256" key="16">
    <source>
        <dbReference type="ARBA" id="ARBA00023204"/>
    </source>
</evidence>
<keyword evidence="18" id="KW-0511">Multifunctional enzyme</keyword>
<dbReference type="AlphaFoldDB" id="A0A6N8FLJ4"/>
<dbReference type="NCBIfam" id="TIGR02779">
    <property type="entry name" value="NHEJ_ligase_lig"/>
    <property type="match status" value="1"/>
</dbReference>
<evidence type="ECO:0000256" key="12">
    <source>
        <dbReference type="ARBA" id="ARBA00022840"/>
    </source>
</evidence>
<keyword evidence="6" id="KW-0540">Nuclease</keyword>
<evidence type="ECO:0000256" key="4">
    <source>
        <dbReference type="ARBA" id="ARBA00022679"/>
    </source>
</evidence>
<dbReference type="PROSITE" id="PS00333">
    <property type="entry name" value="DNA_LIGASE_A2"/>
    <property type="match status" value="1"/>
</dbReference>
<evidence type="ECO:0000256" key="15">
    <source>
        <dbReference type="ARBA" id="ARBA00023172"/>
    </source>
</evidence>
<keyword evidence="15" id="KW-0233">DNA recombination</keyword>
<dbReference type="GO" id="GO:0003677">
    <property type="term" value="F:DNA binding"/>
    <property type="evidence" value="ECO:0007669"/>
    <property type="project" value="UniProtKB-KW"/>
</dbReference>
<accession>A0A6N8FLJ4</accession>
<protein>
    <recommendedName>
        <fullName evidence="2">DNA ligase (ATP)</fullName>
        <ecNumber evidence="2">6.5.1.1</ecNumber>
    </recommendedName>
    <alternativeName>
        <fullName evidence="19">NHEJ DNA polymerase</fullName>
    </alternativeName>
</protein>
<evidence type="ECO:0000256" key="18">
    <source>
        <dbReference type="ARBA" id="ARBA00023268"/>
    </source>
</evidence>
<evidence type="ECO:0000256" key="22">
    <source>
        <dbReference type="ARBA" id="ARBA00049990"/>
    </source>
</evidence>
<sequence length="599" mass="69308">MDVMKPIASTDIPTGDDWLYEVKYDGFRCILTWNPDGNVQLISKNKKNLTPNFPEIVHYCREITPELREQLPLILDGELVVLNNKFQANFSQIQKRGRLKNTEAIQSTSEKRPATFLAFDMLQLKGLSLEKDNFENRKKQLVELFHHTGIKERIRYIHAYQDPNELWNMVFTYKGEGIIAKRKKGTYESGKTHRDWYKIKNWRTFKGILTEYDSKNEYFTIHVFRGNDLIEVGKCKHGLDSEDFQTVKQLFLTNGEKRGESYHLPPAVCAAIHTLDIYRGELREPEFGSILPQLSPQECTLQQFEVDMAMLPTTFEVSKIDKIYWPDYGLTKGDLLVYMREISPYMLPFLKERSLTLIRCPDGVKEESFFQKHLPSYAPSFIKGVGEGEEKLIVCDSLDTLVWFANHGAIEYHIPFQRVGSTMPNEIVFDLDPPDRSKFEWAIHAAKLIKHLLDDLGLISFVKTSGNKGLQVHIPIPEGSMSYDETAVFTQAIAWTVEQQGPEWFTTERMKNKRNGRLYIDYVQHGKDKTIIAPYSPRKTAEGTISMPLFWEEVTEDLRPEQFTIKNGLERVQSLGCPFRDYFEVAEKQDLSKVLGLVK</sequence>
<dbReference type="SUPFAM" id="SSF56091">
    <property type="entry name" value="DNA ligase/mRNA capping enzyme, catalytic domain"/>
    <property type="match status" value="1"/>
</dbReference>
<evidence type="ECO:0000256" key="11">
    <source>
        <dbReference type="ARBA" id="ARBA00022839"/>
    </source>
</evidence>
<comment type="similarity">
    <text evidence="22">In the N-terminal section; belongs to the LigD polymerase family.</text>
</comment>
<keyword evidence="17" id="KW-0464">Manganese</keyword>
<evidence type="ECO:0000313" key="25">
    <source>
        <dbReference type="Proteomes" id="UP000469125"/>
    </source>
</evidence>
<evidence type="ECO:0000259" key="23">
    <source>
        <dbReference type="PROSITE" id="PS50160"/>
    </source>
</evidence>
<dbReference type="PANTHER" id="PTHR42705:SF2">
    <property type="entry name" value="BIFUNCTIONAL NON-HOMOLOGOUS END JOINING PROTEIN LIGD"/>
    <property type="match status" value="1"/>
</dbReference>
<comment type="similarity">
    <text evidence="21">In the C-terminal section; belongs to the ATP-dependent DNA ligase family.</text>
</comment>
<dbReference type="InterPro" id="IPR012310">
    <property type="entry name" value="DNA_ligase_ATP-dep_cent"/>
</dbReference>
<keyword evidence="13" id="KW-0239">DNA-directed DNA polymerase</keyword>
<dbReference type="EC" id="6.5.1.1" evidence="2"/>
<keyword evidence="8" id="KW-0547">Nucleotide-binding</keyword>
<evidence type="ECO:0000256" key="10">
    <source>
        <dbReference type="ARBA" id="ARBA00022801"/>
    </source>
</evidence>
<evidence type="ECO:0000256" key="3">
    <source>
        <dbReference type="ARBA" id="ARBA00022598"/>
    </source>
</evidence>